<keyword evidence="2" id="KW-1133">Transmembrane helix</keyword>
<evidence type="ECO:0000256" key="1">
    <source>
        <dbReference type="SAM" id="MobiDB-lite"/>
    </source>
</evidence>
<dbReference type="InterPro" id="IPR024831">
    <property type="entry name" value="Uroplakin-3"/>
</dbReference>
<dbReference type="AlphaFoldDB" id="A0A8C1CN16"/>
<dbReference type="Proteomes" id="UP001108240">
    <property type="component" value="Unplaced"/>
</dbReference>
<reference evidence="3" key="2">
    <citation type="submission" date="2025-09" db="UniProtKB">
        <authorList>
            <consortium name="Ensembl"/>
        </authorList>
    </citation>
    <scope>IDENTIFICATION</scope>
</reference>
<feature type="transmembrane region" description="Helical" evidence="2">
    <location>
        <begin position="235"/>
        <end position="263"/>
    </location>
</feature>
<name>A0A8C1CN16_CYPCA</name>
<feature type="region of interest" description="Disordered" evidence="1">
    <location>
        <begin position="297"/>
        <end position="322"/>
    </location>
</feature>
<reference evidence="3" key="1">
    <citation type="submission" date="2025-08" db="UniProtKB">
        <authorList>
            <consortium name="Ensembl"/>
        </authorList>
    </citation>
    <scope>IDENTIFICATION</scope>
</reference>
<dbReference type="PANTHER" id="PTHR15446:SF2">
    <property type="entry name" value="UROPLAKIN-3B-LIKE PROTEIN 1-RELATED"/>
    <property type="match status" value="1"/>
</dbReference>
<protein>
    <submittedName>
        <fullName evidence="3">Uroplakin 3b</fullName>
    </submittedName>
</protein>
<dbReference type="GeneTree" id="ENSGT00940000153392"/>
<organism evidence="3 4">
    <name type="scientific">Cyprinus carpio carpio</name>
    <dbReference type="NCBI Taxonomy" id="630221"/>
    <lineage>
        <taxon>Eukaryota</taxon>
        <taxon>Metazoa</taxon>
        <taxon>Chordata</taxon>
        <taxon>Craniata</taxon>
        <taxon>Vertebrata</taxon>
        <taxon>Euteleostomi</taxon>
        <taxon>Actinopterygii</taxon>
        <taxon>Neopterygii</taxon>
        <taxon>Teleostei</taxon>
        <taxon>Ostariophysi</taxon>
        <taxon>Cypriniformes</taxon>
        <taxon>Cyprinidae</taxon>
        <taxon>Cyprininae</taxon>
        <taxon>Cyprinus</taxon>
    </lineage>
</organism>
<accession>A0A8C1QKX8</accession>
<dbReference type="Ensembl" id="ENSCCRT00000053824.2">
    <property type="protein sequence ID" value="ENSCCRP00000049693.2"/>
    <property type="gene ID" value="ENSCCRG00000026511.2"/>
</dbReference>
<evidence type="ECO:0000313" key="4">
    <source>
        <dbReference type="Proteomes" id="UP001108240"/>
    </source>
</evidence>
<dbReference type="OMA" id="IYTCYDT"/>
<proteinExistence type="predicted"/>
<feature type="compositionally biased region" description="Polar residues" evidence="1">
    <location>
        <begin position="300"/>
        <end position="315"/>
    </location>
</feature>
<sequence>MKNSLPSLQLLLIGVDSYLPGILLSTDTSQVDFYSRIYLHPCYKMKTNTVISLMSLMSIWMWTGEGQIFQPELTSNAFLAKVTSNTVILKQPYCVFNQPCPGCEIWLVAGLCSANGTFDALVNSSTTNILSLSPYPTAFNPSSNNFFLTRVGLLSDFPCNQYPNDRYFVVGADGICSGVNCNGVLPDGSTVCFKYLLIDANRTLINSSNWSGNITLPKLLPLQTIYDGLSARSGAMVVITTILCVAAALLLLLFLIMLCVTCCRPTKKDSKQISVMNSIRIPRYDTHNLKERVHPYDNPAYQSDLKNYSTSSTLPKNGARKL</sequence>
<keyword evidence="2" id="KW-0472">Membrane</keyword>
<accession>A0A8C1CN16</accession>
<evidence type="ECO:0000313" key="3">
    <source>
        <dbReference type="Ensembl" id="ENSCCRP00000049693.2"/>
    </source>
</evidence>
<dbReference type="GO" id="GO:0016020">
    <property type="term" value="C:membrane"/>
    <property type="evidence" value="ECO:0007669"/>
    <property type="project" value="TreeGrafter"/>
</dbReference>
<keyword evidence="2" id="KW-0812">Transmembrane</keyword>
<keyword evidence="4" id="KW-1185">Reference proteome</keyword>
<dbReference type="PANTHER" id="PTHR15446">
    <property type="entry name" value="UROPLAKIN III"/>
    <property type="match status" value="1"/>
</dbReference>
<evidence type="ECO:0000256" key="2">
    <source>
        <dbReference type="SAM" id="Phobius"/>
    </source>
</evidence>